<dbReference type="EMBL" id="CM032184">
    <property type="protein sequence ID" value="KAG7093807.1"/>
    <property type="molecule type" value="Genomic_DNA"/>
</dbReference>
<evidence type="ECO:0000313" key="2">
    <source>
        <dbReference type="Proteomes" id="UP001049176"/>
    </source>
</evidence>
<comment type="caution">
    <text evidence="1">The sequence shown here is derived from an EMBL/GenBank/DDBJ whole genome shotgun (WGS) entry which is preliminary data.</text>
</comment>
<accession>A0A9P7S1V9</accession>
<dbReference type="Proteomes" id="UP001049176">
    <property type="component" value="Chromosome 4"/>
</dbReference>
<protein>
    <submittedName>
        <fullName evidence="1">Uncharacterized protein</fullName>
    </submittedName>
</protein>
<keyword evidence="2" id="KW-1185">Reference proteome</keyword>
<gene>
    <name evidence="1" type="ORF">E1B28_007449</name>
</gene>
<dbReference type="KEGG" id="more:E1B28_007449"/>
<evidence type="ECO:0000313" key="1">
    <source>
        <dbReference type="EMBL" id="KAG7093807.1"/>
    </source>
</evidence>
<reference evidence="1" key="1">
    <citation type="journal article" date="2021" name="Genome Biol. Evol.">
        <title>The assembled and annotated genome of the fairy-ring fungus Marasmius oreades.</title>
        <authorList>
            <person name="Hiltunen M."/>
            <person name="Ament-Velasquez S.L."/>
            <person name="Johannesson H."/>
        </authorList>
    </citation>
    <scope>NUCLEOTIDE SEQUENCE</scope>
    <source>
        <strain evidence="1">03SP1</strain>
    </source>
</reference>
<dbReference type="AlphaFoldDB" id="A0A9P7S1V9"/>
<proteinExistence type="predicted"/>
<dbReference type="RefSeq" id="XP_043010277.1">
    <property type="nucleotide sequence ID" value="XM_043152191.1"/>
</dbReference>
<sequence>MDVTRALTPFGRFNQIKEEISFYMKSAFVYDFLQGHPHSFCTHYTCQSFYTSGGDSLFSRSVDSWGFIRYKHNGFKNDNEMEAVGKDPKECKAFMWKQVEDREARWKEGLSLYMHYDELARGSYKQEVLGDLSDLSDLSDASSDDELAQKNAVR</sequence>
<dbReference type="GeneID" id="66076525"/>
<organism evidence="1 2">
    <name type="scientific">Marasmius oreades</name>
    <name type="common">fairy-ring Marasmius</name>
    <dbReference type="NCBI Taxonomy" id="181124"/>
    <lineage>
        <taxon>Eukaryota</taxon>
        <taxon>Fungi</taxon>
        <taxon>Dikarya</taxon>
        <taxon>Basidiomycota</taxon>
        <taxon>Agaricomycotina</taxon>
        <taxon>Agaricomycetes</taxon>
        <taxon>Agaricomycetidae</taxon>
        <taxon>Agaricales</taxon>
        <taxon>Marasmiineae</taxon>
        <taxon>Marasmiaceae</taxon>
        <taxon>Marasmius</taxon>
    </lineage>
</organism>
<name>A0A9P7S1V9_9AGAR</name>